<feature type="compositionally biased region" description="Basic residues" evidence="1">
    <location>
        <begin position="63"/>
        <end position="73"/>
    </location>
</feature>
<name>A0A9N8HQJ7_9STRA</name>
<evidence type="ECO:0000313" key="3">
    <source>
        <dbReference type="Proteomes" id="UP001153069"/>
    </source>
</evidence>
<protein>
    <submittedName>
        <fullName evidence="2">Uncharacterized protein</fullName>
    </submittedName>
</protein>
<organism evidence="2 3">
    <name type="scientific">Seminavis robusta</name>
    <dbReference type="NCBI Taxonomy" id="568900"/>
    <lineage>
        <taxon>Eukaryota</taxon>
        <taxon>Sar</taxon>
        <taxon>Stramenopiles</taxon>
        <taxon>Ochrophyta</taxon>
        <taxon>Bacillariophyta</taxon>
        <taxon>Bacillariophyceae</taxon>
        <taxon>Bacillariophycidae</taxon>
        <taxon>Naviculales</taxon>
        <taxon>Naviculaceae</taxon>
        <taxon>Seminavis</taxon>
    </lineage>
</organism>
<reference evidence="2" key="1">
    <citation type="submission" date="2020-06" db="EMBL/GenBank/DDBJ databases">
        <authorList>
            <consortium name="Plant Systems Biology data submission"/>
        </authorList>
    </citation>
    <scope>NUCLEOTIDE SEQUENCE</scope>
    <source>
        <strain evidence="2">D6</strain>
    </source>
</reference>
<feature type="compositionally biased region" description="Basic and acidic residues" evidence="1">
    <location>
        <begin position="74"/>
        <end position="84"/>
    </location>
</feature>
<dbReference type="EMBL" id="CAICTM010001169">
    <property type="protein sequence ID" value="CAB9521185.1"/>
    <property type="molecule type" value="Genomic_DNA"/>
</dbReference>
<gene>
    <name evidence="2" type="ORF">SEMRO_1171_G248890.1</name>
</gene>
<keyword evidence="3" id="KW-1185">Reference proteome</keyword>
<proteinExistence type="predicted"/>
<accession>A0A9N8HQJ7</accession>
<comment type="caution">
    <text evidence="2">The sequence shown here is derived from an EMBL/GenBank/DDBJ whole genome shotgun (WGS) entry which is preliminary data.</text>
</comment>
<dbReference type="AlphaFoldDB" id="A0A9N8HQJ7"/>
<evidence type="ECO:0000313" key="2">
    <source>
        <dbReference type="EMBL" id="CAB9521185.1"/>
    </source>
</evidence>
<dbReference type="Proteomes" id="UP001153069">
    <property type="component" value="Unassembled WGS sequence"/>
</dbReference>
<feature type="region of interest" description="Disordered" evidence="1">
    <location>
        <begin position="55"/>
        <end position="97"/>
    </location>
</feature>
<sequence length="115" mass="13277">MEQQRLGKDYLAITSLLAELQQQSTKFNTKIKRLRDATVPACDGLETTWQEQTQITQMEQQHKIHNTNQKRRTRDSSSREEPQSRAKRPRNFFTLDTKGILDNAAEVANEATDSN</sequence>
<evidence type="ECO:0000256" key="1">
    <source>
        <dbReference type="SAM" id="MobiDB-lite"/>
    </source>
</evidence>